<dbReference type="Proteomes" id="UP000033754">
    <property type="component" value="Unassembled WGS sequence"/>
</dbReference>
<accession>A0A0F3NBU5</accession>
<sequence length="58" mass="6541">MLLSSAESAILAKFYIYQLYLHNALIYFAYDTMFSSIASENGASCIEYSCNTCGYKVF</sequence>
<name>A0A0F3NBU5_ANAPH</name>
<dbReference type="EMBL" id="LANT01000006">
    <property type="protein sequence ID" value="KJV65201.1"/>
    <property type="molecule type" value="Genomic_DNA"/>
</dbReference>
<organism evidence="1 2">
    <name type="scientific">Anaplasma phagocytophilum str. NCH-1</name>
    <dbReference type="NCBI Taxonomy" id="1359161"/>
    <lineage>
        <taxon>Bacteria</taxon>
        <taxon>Pseudomonadati</taxon>
        <taxon>Pseudomonadota</taxon>
        <taxon>Alphaproteobacteria</taxon>
        <taxon>Rickettsiales</taxon>
        <taxon>Anaplasmataceae</taxon>
        <taxon>Anaplasma</taxon>
        <taxon>phagocytophilum group</taxon>
    </lineage>
</organism>
<reference evidence="1 2" key="1">
    <citation type="submission" date="2015-01" db="EMBL/GenBank/DDBJ databases">
        <title>Genome Sequencing of Rickettsiales.</title>
        <authorList>
            <person name="Daugherty S.C."/>
            <person name="Su Q."/>
            <person name="Abolude K."/>
            <person name="Beier-Sexton M."/>
            <person name="Carlyon J.A."/>
            <person name="Carter R."/>
            <person name="Day N.P."/>
            <person name="Dumler S.J."/>
            <person name="Dyachenko V."/>
            <person name="Godinez A."/>
            <person name="Kurtti T.J."/>
            <person name="Lichay M."/>
            <person name="Mullins K.E."/>
            <person name="Ott S."/>
            <person name="Pappas-Brown V."/>
            <person name="Paris D.H."/>
            <person name="Patel P."/>
            <person name="Richards A.L."/>
            <person name="Sadzewicz L."/>
            <person name="Sears K."/>
            <person name="Seidman D."/>
            <person name="Sengamalay N."/>
            <person name="Stenos J."/>
            <person name="Tallon L.J."/>
            <person name="Vincent G."/>
            <person name="Fraser C.M."/>
            <person name="Munderloh U."/>
            <person name="Dunning-Hotopp J.C."/>
        </authorList>
    </citation>
    <scope>NUCLEOTIDE SEQUENCE [LARGE SCALE GENOMIC DNA]</scope>
    <source>
        <strain evidence="1 2">NCH-1</strain>
    </source>
</reference>
<evidence type="ECO:0000313" key="1">
    <source>
        <dbReference type="EMBL" id="KJV65201.1"/>
    </source>
</evidence>
<comment type="caution">
    <text evidence="1">The sequence shown here is derived from an EMBL/GenBank/DDBJ whole genome shotgun (WGS) entry which is preliminary data.</text>
</comment>
<protein>
    <submittedName>
        <fullName evidence="1">Uncharacterized protein</fullName>
    </submittedName>
</protein>
<dbReference type="AlphaFoldDB" id="A0A0F3NBU5"/>
<proteinExistence type="predicted"/>
<gene>
    <name evidence="1" type="ORF">EPHNCH_0878</name>
</gene>
<dbReference type="PATRIC" id="fig|1359161.3.peg.984"/>
<evidence type="ECO:0000313" key="2">
    <source>
        <dbReference type="Proteomes" id="UP000033754"/>
    </source>
</evidence>